<feature type="domain" description="Dockerin" evidence="3">
    <location>
        <begin position="292"/>
        <end position="353"/>
    </location>
</feature>
<keyword evidence="2" id="KW-0812">Transmembrane</keyword>
<dbReference type="EMBL" id="MGIP01000001">
    <property type="protein sequence ID" value="OGM92526.1"/>
    <property type="molecule type" value="Genomic_DNA"/>
</dbReference>
<dbReference type="InterPro" id="IPR036439">
    <property type="entry name" value="Dockerin_dom_sf"/>
</dbReference>
<keyword evidence="2" id="KW-0472">Membrane</keyword>
<dbReference type="AlphaFoldDB" id="A0A1F8DVT4"/>
<reference evidence="4 5" key="1">
    <citation type="journal article" date="2016" name="Nat. Commun.">
        <title>Thousands of microbial genomes shed light on interconnected biogeochemical processes in an aquifer system.</title>
        <authorList>
            <person name="Anantharaman K."/>
            <person name="Brown C.T."/>
            <person name="Hug L.A."/>
            <person name="Sharon I."/>
            <person name="Castelle C.J."/>
            <person name="Probst A.J."/>
            <person name="Thomas B.C."/>
            <person name="Singh A."/>
            <person name="Wilkins M.J."/>
            <person name="Karaoz U."/>
            <person name="Brodie E.L."/>
            <person name="Williams K.H."/>
            <person name="Hubbard S.S."/>
            <person name="Banfield J.F."/>
        </authorList>
    </citation>
    <scope>NUCLEOTIDE SEQUENCE [LARGE SCALE GENOMIC DNA]</scope>
</reference>
<evidence type="ECO:0000313" key="5">
    <source>
        <dbReference type="Proteomes" id="UP000177029"/>
    </source>
</evidence>
<comment type="caution">
    <text evidence="4">The sequence shown here is derived from an EMBL/GenBank/DDBJ whole genome shotgun (WGS) entry which is preliminary data.</text>
</comment>
<dbReference type="Gene3D" id="1.10.1330.10">
    <property type="entry name" value="Dockerin domain"/>
    <property type="match status" value="1"/>
</dbReference>
<feature type="compositionally biased region" description="Gly residues" evidence="1">
    <location>
        <begin position="92"/>
        <end position="102"/>
    </location>
</feature>
<evidence type="ECO:0000256" key="2">
    <source>
        <dbReference type="SAM" id="Phobius"/>
    </source>
</evidence>
<feature type="compositionally biased region" description="Pro residues" evidence="1">
    <location>
        <begin position="80"/>
        <end position="89"/>
    </location>
</feature>
<gene>
    <name evidence="4" type="ORF">A2755_00315</name>
</gene>
<evidence type="ECO:0000259" key="3">
    <source>
        <dbReference type="PROSITE" id="PS51766"/>
    </source>
</evidence>
<dbReference type="InterPro" id="IPR016134">
    <property type="entry name" value="Dockerin_dom"/>
</dbReference>
<dbReference type="PROSITE" id="PS51766">
    <property type="entry name" value="DOCKERIN"/>
    <property type="match status" value="1"/>
</dbReference>
<dbReference type="SUPFAM" id="SSF63446">
    <property type="entry name" value="Type I dockerin domain"/>
    <property type="match status" value="1"/>
</dbReference>
<sequence length="353" mass="37817">MDNRKVGLLGVTGIASAIILCITAYICAYTTYAQVTVTASVLIYTAPQCSDGIDNDGDMKIDYPVDPGCASASDGDETDPPPIPMPSPTPNQGGGGGGGGGSKNQTNQPGVPTQAIFRGKAYPGSSVHVLKNTEHILTTSAGPDANFQAIVTGLQSGPYTFSVWAESAQKNKSLTQTYNIYITPGVSTIISGIFFPPTISLDKTEVKRGDVLTIIGQTIPQAPVSIFFNSEQEIVKGTISDEDGGWIYQLNTNELLMGDHSSRARTTDANTISQFSKVAFFKVGTQNTFAIPAVLKGDLNYDQRVNLVDFSIAAYWYKRQLSGDIIQKDAERLNGDGKMDLTDFSIMAYYWTG</sequence>
<dbReference type="GO" id="GO:0000272">
    <property type="term" value="P:polysaccharide catabolic process"/>
    <property type="evidence" value="ECO:0007669"/>
    <property type="project" value="InterPro"/>
</dbReference>
<feature type="transmembrane region" description="Helical" evidence="2">
    <location>
        <begin position="7"/>
        <end position="26"/>
    </location>
</feature>
<dbReference type="Proteomes" id="UP000177029">
    <property type="component" value="Unassembled WGS sequence"/>
</dbReference>
<evidence type="ECO:0000256" key="1">
    <source>
        <dbReference type="SAM" id="MobiDB-lite"/>
    </source>
</evidence>
<organism evidence="4 5">
    <name type="scientific">Candidatus Wolfebacteria bacterium RIFCSPHIGHO2_01_FULL_48_22</name>
    <dbReference type="NCBI Taxonomy" id="1802555"/>
    <lineage>
        <taxon>Bacteria</taxon>
        <taxon>Candidatus Wolfeibacteriota</taxon>
    </lineage>
</organism>
<feature type="region of interest" description="Disordered" evidence="1">
    <location>
        <begin position="64"/>
        <end position="112"/>
    </location>
</feature>
<keyword evidence="2" id="KW-1133">Transmembrane helix</keyword>
<accession>A0A1F8DVT4</accession>
<name>A0A1F8DVT4_9BACT</name>
<dbReference type="STRING" id="1802555.A2755_00315"/>
<protein>
    <recommendedName>
        <fullName evidence="3">Dockerin domain-containing protein</fullName>
    </recommendedName>
</protein>
<proteinExistence type="predicted"/>
<evidence type="ECO:0000313" key="4">
    <source>
        <dbReference type="EMBL" id="OGM92526.1"/>
    </source>
</evidence>
<dbReference type="CDD" id="cd14256">
    <property type="entry name" value="Dockerin_I"/>
    <property type="match status" value="1"/>
</dbReference>